<dbReference type="AlphaFoldDB" id="A0A0E9R4U5"/>
<reference evidence="1" key="2">
    <citation type="journal article" date="2015" name="Fish Shellfish Immunol.">
        <title>Early steps in the European eel (Anguilla anguilla)-Vibrio vulnificus interaction in the gills: Role of the RtxA13 toxin.</title>
        <authorList>
            <person name="Callol A."/>
            <person name="Pajuelo D."/>
            <person name="Ebbesson L."/>
            <person name="Teles M."/>
            <person name="MacKenzie S."/>
            <person name="Amaro C."/>
        </authorList>
    </citation>
    <scope>NUCLEOTIDE SEQUENCE</scope>
</reference>
<dbReference type="EMBL" id="GBXM01084391">
    <property type="protein sequence ID" value="JAH24186.1"/>
    <property type="molecule type" value="Transcribed_RNA"/>
</dbReference>
<protein>
    <submittedName>
        <fullName evidence="1">Uncharacterized protein</fullName>
    </submittedName>
</protein>
<organism evidence="1">
    <name type="scientific">Anguilla anguilla</name>
    <name type="common">European freshwater eel</name>
    <name type="synonym">Muraena anguilla</name>
    <dbReference type="NCBI Taxonomy" id="7936"/>
    <lineage>
        <taxon>Eukaryota</taxon>
        <taxon>Metazoa</taxon>
        <taxon>Chordata</taxon>
        <taxon>Craniata</taxon>
        <taxon>Vertebrata</taxon>
        <taxon>Euteleostomi</taxon>
        <taxon>Actinopterygii</taxon>
        <taxon>Neopterygii</taxon>
        <taxon>Teleostei</taxon>
        <taxon>Anguilliformes</taxon>
        <taxon>Anguillidae</taxon>
        <taxon>Anguilla</taxon>
    </lineage>
</organism>
<name>A0A0E9R4U5_ANGAN</name>
<reference evidence="1" key="1">
    <citation type="submission" date="2014-11" db="EMBL/GenBank/DDBJ databases">
        <authorList>
            <person name="Amaro Gonzalez C."/>
        </authorList>
    </citation>
    <scope>NUCLEOTIDE SEQUENCE</scope>
</reference>
<accession>A0A0E9R4U5</accession>
<sequence>MITLLINIQMEKIRVRFLIIAPADSLMVVNLAVRPSNLFS</sequence>
<proteinExistence type="predicted"/>
<evidence type="ECO:0000313" key="1">
    <source>
        <dbReference type="EMBL" id="JAH24186.1"/>
    </source>
</evidence>